<protein>
    <submittedName>
        <fullName evidence="1">Uncharacterized protein</fullName>
    </submittedName>
</protein>
<proteinExistence type="predicted"/>
<gene>
    <name evidence="1" type="ORF">LCGC14_3139810</name>
</gene>
<sequence length="83" mass="9735">MDQKMKTTLADCYSEISEIWLSTAEIARRKIDYIPRSVSDTDEALFWEAFERRCCIRAGYYARLAEQHHGPHEAERLAERRAA</sequence>
<comment type="caution">
    <text evidence="1">The sequence shown here is derived from an EMBL/GenBank/DDBJ whole genome shotgun (WGS) entry which is preliminary data.</text>
</comment>
<name>A0A0F8Y472_9ZZZZ</name>
<reference evidence="1" key="1">
    <citation type="journal article" date="2015" name="Nature">
        <title>Complex archaea that bridge the gap between prokaryotes and eukaryotes.</title>
        <authorList>
            <person name="Spang A."/>
            <person name="Saw J.H."/>
            <person name="Jorgensen S.L."/>
            <person name="Zaremba-Niedzwiedzka K."/>
            <person name="Martijn J."/>
            <person name="Lind A.E."/>
            <person name="van Eijk R."/>
            <person name="Schleper C."/>
            <person name="Guy L."/>
            <person name="Ettema T.J."/>
        </authorList>
    </citation>
    <scope>NUCLEOTIDE SEQUENCE</scope>
</reference>
<organism evidence="1">
    <name type="scientific">marine sediment metagenome</name>
    <dbReference type="NCBI Taxonomy" id="412755"/>
    <lineage>
        <taxon>unclassified sequences</taxon>
        <taxon>metagenomes</taxon>
        <taxon>ecological metagenomes</taxon>
    </lineage>
</organism>
<dbReference type="AlphaFoldDB" id="A0A0F8Y472"/>
<evidence type="ECO:0000313" key="1">
    <source>
        <dbReference type="EMBL" id="KKK48969.1"/>
    </source>
</evidence>
<accession>A0A0F8Y472</accession>
<dbReference type="EMBL" id="LAZR01068796">
    <property type="protein sequence ID" value="KKK48969.1"/>
    <property type="molecule type" value="Genomic_DNA"/>
</dbReference>